<name>A0A1Y5I2A7_OSTTA</name>
<feature type="non-terminal residue" evidence="4">
    <location>
        <position position="198"/>
    </location>
</feature>
<dbReference type="Pfam" id="PF06047">
    <property type="entry name" value="Nkap_C"/>
    <property type="match status" value="1"/>
</dbReference>
<evidence type="ECO:0000256" key="2">
    <source>
        <dbReference type="SAM" id="MobiDB-lite"/>
    </source>
</evidence>
<feature type="domain" description="NF-kappa-B-activating protein C-terminal" evidence="3">
    <location>
        <begin position="106"/>
        <end position="197"/>
    </location>
</feature>
<accession>A0A1Y5I2A7</accession>
<dbReference type="PANTHER" id="PTHR13087">
    <property type="entry name" value="NF-KAPPA B ACTIVATING PROTEIN"/>
    <property type="match status" value="1"/>
</dbReference>
<feature type="compositionally biased region" description="Basic and acidic residues" evidence="2">
    <location>
        <begin position="1"/>
        <end position="12"/>
    </location>
</feature>
<evidence type="ECO:0000259" key="3">
    <source>
        <dbReference type="Pfam" id="PF06047"/>
    </source>
</evidence>
<gene>
    <name evidence="4" type="ORF">BE221DRAFT_194561</name>
</gene>
<reference evidence="4" key="1">
    <citation type="submission" date="2017-04" db="EMBL/GenBank/DDBJ databases">
        <title>Population genomics of picophytoplankton unveils novel chromosome hypervariability.</title>
        <authorList>
            <consortium name="DOE Joint Genome Institute"/>
            <person name="Blanc-Mathieu R."/>
            <person name="Krasovec M."/>
            <person name="Hebrard M."/>
            <person name="Yau S."/>
            <person name="Desgranges E."/>
            <person name="Martin J."/>
            <person name="Schackwitz W."/>
            <person name="Kuo A."/>
            <person name="Salin G."/>
            <person name="Donnadieu C."/>
            <person name="Desdevises Y."/>
            <person name="Sanchez-Ferandin S."/>
            <person name="Moreau H."/>
            <person name="Rivals E."/>
            <person name="Grigoriev I.V."/>
            <person name="Grimsley N."/>
            <person name="Eyre-Walker A."/>
            <person name="Piganeau G."/>
        </authorList>
    </citation>
    <scope>NUCLEOTIDE SEQUENCE [LARGE SCALE GENOMIC DNA]</scope>
    <source>
        <strain evidence="4">RCC 1115</strain>
    </source>
</reference>
<dbReference type="GO" id="GO:0005634">
    <property type="term" value="C:nucleus"/>
    <property type="evidence" value="ECO:0007669"/>
    <property type="project" value="TreeGrafter"/>
</dbReference>
<comment type="similarity">
    <text evidence="1">Belongs to the NKAP family.</text>
</comment>
<proteinExistence type="inferred from homology"/>
<dbReference type="InterPro" id="IPR009269">
    <property type="entry name" value="NKAP_C"/>
</dbReference>
<feature type="compositionally biased region" description="Basic and acidic residues" evidence="2">
    <location>
        <begin position="67"/>
        <end position="88"/>
    </location>
</feature>
<organism evidence="4">
    <name type="scientific">Ostreococcus tauri</name>
    <name type="common">Marine green alga</name>
    <dbReference type="NCBI Taxonomy" id="70448"/>
    <lineage>
        <taxon>Eukaryota</taxon>
        <taxon>Viridiplantae</taxon>
        <taxon>Chlorophyta</taxon>
        <taxon>Mamiellophyceae</taxon>
        <taxon>Mamiellales</taxon>
        <taxon>Bathycoccaceae</taxon>
        <taxon>Ostreococcus</taxon>
    </lineage>
</organism>
<dbReference type="Proteomes" id="UP000195557">
    <property type="component" value="Unassembled WGS sequence"/>
</dbReference>
<evidence type="ECO:0000313" key="4">
    <source>
        <dbReference type="EMBL" id="OUS43629.1"/>
    </source>
</evidence>
<dbReference type="InterPro" id="IPR040466">
    <property type="entry name" value="NKAP"/>
</dbReference>
<dbReference type="eggNOG" id="KOG2812">
    <property type="taxonomic scope" value="Eukaryota"/>
</dbReference>
<dbReference type="EMBL" id="KZ155831">
    <property type="protein sequence ID" value="OUS43629.1"/>
    <property type="molecule type" value="Genomic_DNA"/>
</dbReference>
<dbReference type="GO" id="GO:0003682">
    <property type="term" value="F:chromatin binding"/>
    <property type="evidence" value="ECO:0007669"/>
    <property type="project" value="InterPro"/>
</dbReference>
<protein>
    <submittedName>
        <fullName evidence="4">Ras-induced vulval development antagonist-domain-containing protein</fullName>
    </submittedName>
</protein>
<dbReference type="PANTHER" id="PTHR13087:SF0">
    <property type="entry name" value="NFKB ACTIVATING PROTEIN LIKE"/>
    <property type="match status" value="1"/>
</dbReference>
<dbReference type="AlphaFoldDB" id="A0A1Y5I2A7"/>
<sequence>MPRASSERERRSRSPARRRERSDSLSKQRRRKNVRDDENRSRRSRSRSDDDEDQVRRFEKFLRRRLERQEATRRAAEKEEREALERGDALVGPPPPPESMNIASEVNHGGRLLAGEGEAMGAFVRDGQRIPRRGEIGLKTDQIEKFERLGYVMSGSRHARMNAVRMRKEAQVYSAEEKAALAALNKEERAAKEKKVLD</sequence>
<feature type="region of interest" description="Disordered" evidence="2">
    <location>
        <begin position="1"/>
        <end position="103"/>
    </location>
</feature>
<dbReference type="GO" id="GO:0010468">
    <property type="term" value="P:regulation of gene expression"/>
    <property type="evidence" value="ECO:0007669"/>
    <property type="project" value="TreeGrafter"/>
</dbReference>
<evidence type="ECO:0000256" key="1">
    <source>
        <dbReference type="ARBA" id="ARBA00009313"/>
    </source>
</evidence>